<evidence type="ECO:0000313" key="2">
    <source>
        <dbReference type="Proteomes" id="UP001148786"/>
    </source>
</evidence>
<reference evidence="1" key="1">
    <citation type="submission" date="2022-07" db="EMBL/GenBank/DDBJ databases">
        <title>Genome Sequence of Agrocybe chaxingu.</title>
        <authorList>
            <person name="Buettner E."/>
        </authorList>
    </citation>
    <scope>NUCLEOTIDE SEQUENCE</scope>
    <source>
        <strain evidence="1">MP-N11</strain>
    </source>
</reference>
<dbReference type="OrthoDB" id="1606438at2759"/>
<comment type="caution">
    <text evidence="1">The sequence shown here is derived from an EMBL/GenBank/DDBJ whole genome shotgun (WGS) entry which is preliminary data.</text>
</comment>
<keyword evidence="2" id="KW-1185">Reference proteome</keyword>
<dbReference type="InterPro" id="IPR029063">
    <property type="entry name" value="SAM-dependent_MTases_sf"/>
</dbReference>
<dbReference type="EMBL" id="JANKHO010002855">
    <property type="protein sequence ID" value="KAJ3488127.1"/>
    <property type="molecule type" value="Genomic_DNA"/>
</dbReference>
<name>A0A9W8JNZ6_9AGAR</name>
<sequence length="123" mass="14027">MFCRHWRLFPAENGGGNPKNDEEQCSGTVSCIDVCSHTDEYILQSANRVPDAESTFKQAPEPLLPNYGYGRIRQYNIDIDMMTMLNSEERQLPEFVKLGEAAGLRFEKLWDFGETGVAEFRLS</sequence>
<evidence type="ECO:0000313" key="1">
    <source>
        <dbReference type="EMBL" id="KAJ3488127.1"/>
    </source>
</evidence>
<dbReference type="AlphaFoldDB" id="A0A9W8JNZ6"/>
<gene>
    <name evidence="1" type="ORF">NLJ89_g11646</name>
</gene>
<protein>
    <submittedName>
        <fullName evidence="1">Uncharacterized protein</fullName>
    </submittedName>
</protein>
<dbReference type="Gene3D" id="3.40.50.150">
    <property type="entry name" value="Vaccinia Virus protein VP39"/>
    <property type="match status" value="1"/>
</dbReference>
<organism evidence="1 2">
    <name type="scientific">Agrocybe chaxingu</name>
    <dbReference type="NCBI Taxonomy" id="84603"/>
    <lineage>
        <taxon>Eukaryota</taxon>
        <taxon>Fungi</taxon>
        <taxon>Dikarya</taxon>
        <taxon>Basidiomycota</taxon>
        <taxon>Agaricomycotina</taxon>
        <taxon>Agaricomycetes</taxon>
        <taxon>Agaricomycetidae</taxon>
        <taxon>Agaricales</taxon>
        <taxon>Agaricineae</taxon>
        <taxon>Strophariaceae</taxon>
        <taxon>Agrocybe</taxon>
    </lineage>
</organism>
<accession>A0A9W8JNZ6</accession>
<proteinExistence type="predicted"/>
<dbReference type="Proteomes" id="UP001148786">
    <property type="component" value="Unassembled WGS sequence"/>
</dbReference>